<keyword evidence="2" id="KW-0378">Hydrolase</keyword>
<feature type="region of interest" description="Disordered" evidence="3">
    <location>
        <begin position="349"/>
        <end position="379"/>
    </location>
</feature>
<proteinExistence type="predicted"/>
<dbReference type="SUPFAM" id="SSF88713">
    <property type="entry name" value="Glycoside hydrolase/deacetylase"/>
    <property type="match status" value="1"/>
</dbReference>
<dbReference type="Pfam" id="PF01522">
    <property type="entry name" value="Polysacc_deac_1"/>
    <property type="match status" value="1"/>
</dbReference>
<evidence type="ECO:0000313" key="8">
    <source>
        <dbReference type="Proteomes" id="UP001194696"/>
    </source>
</evidence>
<keyword evidence="4" id="KW-0812">Transmembrane</keyword>
<evidence type="ECO:0000259" key="6">
    <source>
        <dbReference type="PROSITE" id="PS51677"/>
    </source>
</evidence>
<feature type="domain" description="NodB homology" evidence="6">
    <location>
        <begin position="129"/>
        <end position="324"/>
    </location>
</feature>
<dbReference type="PANTHER" id="PTHR10587">
    <property type="entry name" value="GLYCOSYL TRANSFERASE-RELATED"/>
    <property type="match status" value="1"/>
</dbReference>
<keyword evidence="8" id="KW-1185">Reference proteome</keyword>
<dbReference type="CDD" id="cd10952">
    <property type="entry name" value="CE4_MrCDA_like"/>
    <property type="match status" value="1"/>
</dbReference>
<feature type="chain" id="PRO_5045631322" evidence="5">
    <location>
        <begin position="21"/>
        <end position="419"/>
    </location>
</feature>
<feature type="transmembrane region" description="Helical" evidence="4">
    <location>
        <begin position="392"/>
        <end position="415"/>
    </location>
</feature>
<evidence type="ECO:0000256" key="3">
    <source>
        <dbReference type="SAM" id="MobiDB-lite"/>
    </source>
</evidence>
<evidence type="ECO:0000256" key="1">
    <source>
        <dbReference type="ARBA" id="ARBA00022723"/>
    </source>
</evidence>
<keyword evidence="4" id="KW-0472">Membrane</keyword>
<evidence type="ECO:0000313" key="7">
    <source>
        <dbReference type="EMBL" id="KAG0297723.1"/>
    </source>
</evidence>
<dbReference type="Proteomes" id="UP001194696">
    <property type="component" value="Unassembled WGS sequence"/>
</dbReference>
<reference evidence="7 8" key="1">
    <citation type="journal article" date="2020" name="Fungal Divers.">
        <title>Resolving the Mortierellaceae phylogeny through synthesis of multi-gene phylogenetics and phylogenomics.</title>
        <authorList>
            <person name="Vandepol N."/>
            <person name="Liber J."/>
            <person name="Desiro A."/>
            <person name="Na H."/>
            <person name="Kennedy M."/>
            <person name="Barry K."/>
            <person name="Grigoriev I.V."/>
            <person name="Miller A.N."/>
            <person name="O'Donnell K."/>
            <person name="Stajich J.E."/>
            <person name="Bonito G."/>
        </authorList>
    </citation>
    <scope>NUCLEOTIDE SEQUENCE [LARGE SCALE GENOMIC DNA]</scope>
    <source>
        <strain evidence="7 8">AD045</strain>
    </source>
</reference>
<dbReference type="PANTHER" id="PTHR10587:SF133">
    <property type="entry name" value="CHITIN DEACETYLASE 1-RELATED"/>
    <property type="match status" value="1"/>
</dbReference>
<gene>
    <name evidence="7" type="primary">CDA2_4</name>
    <name evidence="7" type="ORF">BGZ96_005145</name>
</gene>
<sequence>MVKILPTLVALSATLSVVLGHKHHHGHHASQDVHSLEKRATTAPEPTGCPAYAPVATGAWPTLDCIPYPQDPQVQTWLKLVDMTKVPVYPLSNDGVCPPAGTIIPAGQCWWTCQKCTAPADITSCPQTETWGLTYDDGPSPDSPRLYDNLKAHGTQATLFIVGSRAISYPATLLRAYNEGHQIAIHTWSHPSMTSLSNEQIVAELKWTEKAIVSVIGVTPIYWRPPYGDVDNRVRAIATQLGYKTSIWTDGFDTNDWNIPAGTATPQSVVATFQTWMAKIPTMSTGFIVLEHDLFPAEVNVSIDSILPIAYADKSLKMMPIARCVGDAKPYKEGAGTFSLAGSPAAPASSSTAASGSHSGTAAAGGSTATGSAGASTSSGGPKIIGNSAVSLVGAGGASVSAALMVGSAVVFAVLPAIL</sequence>
<evidence type="ECO:0000256" key="4">
    <source>
        <dbReference type="SAM" id="Phobius"/>
    </source>
</evidence>
<keyword evidence="4" id="KW-1133">Transmembrane helix</keyword>
<protein>
    <submittedName>
        <fullName evidence="7">Chitin deacetylase</fullName>
    </submittedName>
</protein>
<dbReference type="EMBL" id="JAAAIM010000024">
    <property type="protein sequence ID" value="KAG0297723.1"/>
    <property type="molecule type" value="Genomic_DNA"/>
</dbReference>
<dbReference type="InterPro" id="IPR050248">
    <property type="entry name" value="Polysacc_deacetylase_ArnD"/>
</dbReference>
<evidence type="ECO:0000256" key="2">
    <source>
        <dbReference type="ARBA" id="ARBA00022801"/>
    </source>
</evidence>
<dbReference type="InterPro" id="IPR002509">
    <property type="entry name" value="NODB_dom"/>
</dbReference>
<comment type="caution">
    <text evidence="7">The sequence shown here is derived from an EMBL/GenBank/DDBJ whole genome shotgun (WGS) entry which is preliminary data.</text>
</comment>
<accession>A0ABQ7KF99</accession>
<dbReference type="Gene3D" id="3.20.20.370">
    <property type="entry name" value="Glycoside hydrolase/deacetylase"/>
    <property type="match status" value="1"/>
</dbReference>
<keyword evidence="5" id="KW-0732">Signal</keyword>
<dbReference type="PROSITE" id="PS51677">
    <property type="entry name" value="NODB"/>
    <property type="match status" value="1"/>
</dbReference>
<evidence type="ECO:0000256" key="5">
    <source>
        <dbReference type="SAM" id="SignalP"/>
    </source>
</evidence>
<keyword evidence="1" id="KW-0479">Metal-binding</keyword>
<dbReference type="InterPro" id="IPR011330">
    <property type="entry name" value="Glyco_hydro/deAcase_b/a-brl"/>
</dbReference>
<name>A0ABQ7KF99_9FUNG</name>
<feature type="signal peptide" evidence="5">
    <location>
        <begin position="1"/>
        <end position="20"/>
    </location>
</feature>
<organism evidence="7 8">
    <name type="scientific">Linnemannia gamsii</name>
    <dbReference type="NCBI Taxonomy" id="64522"/>
    <lineage>
        <taxon>Eukaryota</taxon>
        <taxon>Fungi</taxon>
        <taxon>Fungi incertae sedis</taxon>
        <taxon>Mucoromycota</taxon>
        <taxon>Mortierellomycotina</taxon>
        <taxon>Mortierellomycetes</taxon>
        <taxon>Mortierellales</taxon>
        <taxon>Mortierellaceae</taxon>
        <taxon>Linnemannia</taxon>
    </lineage>
</organism>